<evidence type="ECO:0000313" key="1">
    <source>
        <dbReference type="EMBL" id="RMX42329.1"/>
    </source>
</evidence>
<accession>A0A3M6TLR6</accession>
<proteinExistence type="predicted"/>
<dbReference type="Proteomes" id="UP000275408">
    <property type="component" value="Unassembled WGS sequence"/>
</dbReference>
<dbReference type="AlphaFoldDB" id="A0A3M6TLR6"/>
<reference evidence="1 2" key="1">
    <citation type="journal article" date="2018" name="Sci. Rep.">
        <title>Comparative analysis of the Pocillopora damicornis genome highlights role of immune system in coral evolution.</title>
        <authorList>
            <person name="Cunning R."/>
            <person name="Bay R.A."/>
            <person name="Gillette P."/>
            <person name="Baker A.C."/>
            <person name="Traylor-Knowles N."/>
        </authorList>
    </citation>
    <scope>NUCLEOTIDE SEQUENCE [LARGE SCALE GENOMIC DNA]</scope>
    <source>
        <strain evidence="1">RSMAS</strain>
        <tissue evidence="1">Whole animal</tissue>
    </source>
</reference>
<evidence type="ECO:0000313" key="2">
    <source>
        <dbReference type="Proteomes" id="UP000275408"/>
    </source>
</evidence>
<protein>
    <submittedName>
        <fullName evidence="1">Uncharacterized protein</fullName>
    </submittedName>
</protein>
<feature type="non-terminal residue" evidence="1">
    <location>
        <position position="1"/>
    </location>
</feature>
<dbReference type="EMBL" id="RCHS01003372">
    <property type="protein sequence ID" value="RMX42329.1"/>
    <property type="molecule type" value="Genomic_DNA"/>
</dbReference>
<comment type="caution">
    <text evidence="1">The sequence shown here is derived from an EMBL/GenBank/DDBJ whole genome shotgun (WGS) entry which is preliminary data.</text>
</comment>
<sequence>SEAKVPLGQCSVEFRCCRVISFANQKLTFEERISRITRHDNFSSSSFTASCSFSQRFQRQRLSSSNRSNGKRIRGELMARGMDYRKPRLGEYAAPWSLCLCQYPPEVSQCSRISLSTRECKKKKFRVTGTLNRDDPTNPVEEDEIEELEEIEEMGVGRWQIQEVKEALRKTKPGKAVGVGEVGADLLRADMEYTT</sequence>
<organism evidence="1 2">
    <name type="scientific">Pocillopora damicornis</name>
    <name type="common">Cauliflower coral</name>
    <name type="synonym">Millepora damicornis</name>
    <dbReference type="NCBI Taxonomy" id="46731"/>
    <lineage>
        <taxon>Eukaryota</taxon>
        <taxon>Metazoa</taxon>
        <taxon>Cnidaria</taxon>
        <taxon>Anthozoa</taxon>
        <taxon>Hexacorallia</taxon>
        <taxon>Scleractinia</taxon>
        <taxon>Astrocoeniina</taxon>
        <taxon>Pocilloporidae</taxon>
        <taxon>Pocillopora</taxon>
    </lineage>
</organism>
<gene>
    <name evidence="1" type="ORF">pdam_00014660</name>
</gene>
<feature type="non-terminal residue" evidence="1">
    <location>
        <position position="195"/>
    </location>
</feature>
<name>A0A3M6TLR6_POCDA</name>
<keyword evidence="2" id="KW-1185">Reference proteome</keyword>